<accession>A0A6M1S131</accession>
<feature type="transmembrane region" description="Helical" evidence="1">
    <location>
        <begin position="117"/>
        <end position="139"/>
    </location>
</feature>
<feature type="transmembrane region" description="Helical" evidence="1">
    <location>
        <begin position="83"/>
        <end position="105"/>
    </location>
</feature>
<sequence length="144" mass="15991">MAPFIWPLLFPVAGIAALVTEFLCYRRLSTHPTRPGFGDVLGANILSGGVGFLISLVLPSGLVPKILPSGTRTVGPGPYFETYVVMAYVLACVLSIFIEGWFLRWSMRKEPEPVRGIYRMSAIANIASYIVLLVVARAWRAWFW</sequence>
<proteinExistence type="predicted"/>
<evidence type="ECO:0000256" key="1">
    <source>
        <dbReference type="SAM" id="Phobius"/>
    </source>
</evidence>
<organism evidence="2 3">
    <name type="scientific">Limisphaera ngatamarikiensis</name>
    <dbReference type="NCBI Taxonomy" id="1324935"/>
    <lineage>
        <taxon>Bacteria</taxon>
        <taxon>Pseudomonadati</taxon>
        <taxon>Verrucomicrobiota</taxon>
        <taxon>Verrucomicrobiia</taxon>
        <taxon>Limisphaerales</taxon>
        <taxon>Limisphaeraceae</taxon>
        <taxon>Limisphaera</taxon>
    </lineage>
</organism>
<keyword evidence="3" id="KW-1185">Reference proteome</keyword>
<dbReference type="Proteomes" id="UP000477311">
    <property type="component" value="Unassembled WGS sequence"/>
</dbReference>
<evidence type="ECO:0000313" key="3">
    <source>
        <dbReference type="Proteomes" id="UP000477311"/>
    </source>
</evidence>
<gene>
    <name evidence="2" type="ORF">G4L39_06670</name>
</gene>
<dbReference type="RefSeq" id="WP_165106880.1">
    <property type="nucleotide sequence ID" value="NZ_JAAKYA010000043.1"/>
</dbReference>
<comment type="caution">
    <text evidence="2">The sequence shown here is derived from an EMBL/GenBank/DDBJ whole genome shotgun (WGS) entry which is preliminary data.</text>
</comment>
<protein>
    <submittedName>
        <fullName evidence="2">Uncharacterized protein</fullName>
    </submittedName>
</protein>
<dbReference type="AlphaFoldDB" id="A0A6M1S131"/>
<feature type="transmembrane region" description="Helical" evidence="1">
    <location>
        <begin position="37"/>
        <end position="63"/>
    </location>
</feature>
<keyword evidence="1" id="KW-0472">Membrane</keyword>
<dbReference type="EMBL" id="JAAKYA010000043">
    <property type="protein sequence ID" value="NGO39080.1"/>
    <property type="molecule type" value="Genomic_DNA"/>
</dbReference>
<keyword evidence="1" id="KW-0812">Transmembrane</keyword>
<feature type="transmembrane region" description="Helical" evidence="1">
    <location>
        <begin position="6"/>
        <end position="25"/>
    </location>
</feature>
<reference evidence="2 3" key="1">
    <citation type="submission" date="2020-02" db="EMBL/GenBank/DDBJ databases">
        <title>Draft genome sequence of Limisphaera ngatamarikiensis NGM72.4T, a thermophilic Verrucomicrobia grouped in subdivision 3.</title>
        <authorList>
            <person name="Carere C.R."/>
            <person name="Steen J."/>
            <person name="Hugenholtz P."/>
            <person name="Stott M.B."/>
        </authorList>
    </citation>
    <scope>NUCLEOTIDE SEQUENCE [LARGE SCALE GENOMIC DNA]</scope>
    <source>
        <strain evidence="2 3">NGM72.4</strain>
    </source>
</reference>
<evidence type="ECO:0000313" key="2">
    <source>
        <dbReference type="EMBL" id="NGO39080.1"/>
    </source>
</evidence>
<keyword evidence="1" id="KW-1133">Transmembrane helix</keyword>
<name>A0A6M1S131_9BACT</name>